<feature type="transmembrane region" description="Helical" evidence="2">
    <location>
        <begin position="572"/>
        <end position="593"/>
    </location>
</feature>
<dbReference type="AlphaFoldDB" id="A0A9P9WUG4"/>
<proteinExistence type="predicted"/>
<keyword evidence="4" id="KW-1185">Reference proteome</keyword>
<protein>
    <submittedName>
        <fullName evidence="3">Uncharacterized protein</fullName>
    </submittedName>
</protein>
<name>A0A9P9WUG4_9PEZI</name>
<gene>
    <name evidence="3" type="ORF">JX265_002189</name>
</gene>
<organism evidence="3 4">
    <name type="scientific">Neoarthrinium moseri</name>
    <dbReference type="NCBI Taxonomy" id="1658444"/>
    <lineage>
        <taxon>Eukaryota</taxon>
        <taxon>Fungi</taxon>
        <taxon>Dikarya</taxon>
        <taxon>Ascomycota</taxon>
        <taxon>Pezizomycotina</taxon>
        <taxon>Sordariomycetes</taxon>
        <taxon>Xylariomycetidae</taxon>
        <taxon>Amphisphaeriales</taxon>
        <taxon>Apiosporaceae</taxon>
        <taxon>Neoarthrinium</taxon>
    </lineage>
</organism>
<evidence type="ECO:0000256" key="2">
    <source>
        <dbReference type="SAM" id="Phobius"/>
    </source>
</evidence>
<reference evidence="3" key="1">
    <citation type="submission" date="2021-03" db="EMBL/GenBank/DDBJ databases">
        <title>Revisited historic fungal species revealed as producer of novel bioactive compounds through whole genome sequencing and comparative genomics.</title>
        <authorList>
            <person name="Vignolle G.A."/>
            <person name="Hochenegger N."/>
            <person name="Mach R.L."/>
            <person name="Mach-Aigner A.R."/>
            <person name="Javad Rahimi M."/>
            <person name="Salim K.A."/>
            <person name="Chan C.M."/>
            <person name="Lim L.B.L."/>
            <person name="Cai F."/>
            <person name="Druzhinina I.S."/>
            <person name="U'Ren J.M."/>
            <person name="Derntl C."/>
        </authorList>
    </citation>
    <scope>NUCLEOTIDE SEQUENCE</scope>
    <source>
        <strain evidence="3">TUCIM 5799</strain>
    </source>
</reference>
<evidence type="ECO:0000256" key="1">
    <source>
        <dbReference type="SAM" id="MobiDB-lite"/>
    </source>
</evidence>
<keyword evidence="2" id="KW-0812">Transmembrane</keyword>
<feature type="region of interest" description="Disordered" evidence="1">
    <location>
        <begin position="1"/>
        <end position="26"/>
    </location>
</feature>
<feature type="compositionally biased region" description="Polar residues" evidence="1">
    <location>
        <begin position="11"/>
        <end position="26"/>
    </location>
</feature>
<dbReference type="EMBL" id="JAFIMR010000004">
    <property type="protein sequence ID" value="KAI1879235.1"/>
    <property type="molecule type" value="Genomic_DNA"/>
</dbReference>
<accession>A0A9P9WUG4</accession>
<feature type="transmembrane region" description="Helical" evidence="2">
    <location>
        <begin position="190"/>
        <end position="209"/>
    </location>
</feature>
<feature type="transmembrane region" description="Helical" evidence="2">
    <location>
        <begin position="130"/>
        <end position="151"/>
    </location>
</feature>
<comment type="caution">
    <text evidence="3">The sequence shown here is derived from an EMBL/GenBank/DDBJ whole genome shotgun (WGS) entry which is preliminary data.</text>
</comment>
<dbReference type="PANTHER" id="PTHR35041:SF6">
    <property type="entry name" value="FORMYLMETHIONINE DEFORMYLASE-LIKE PROTEIN-RELATED"/>
    <property type="match status" value="1"/>
</dbReference>
<feature type="transmembrane region" description="Helical" evidence="2">
    <location>
        <begin position="92"/>
        <end position="110"/>
    </location>
</feature>
<evidence type="ECO:0000313" key="4">
    <source>
        <dbReference type="Proteomes" id="UP000829685"/>
    </source>
</evidence>
<dbReference type="Proteomes" id="UP000829685">
    <property type="component" value="Unassembled WGS sequence"/>
</dbReference>
<dbReference type="PANTHER" id="PTHR35041">
    <property type="entry name" value="MEDIATOR OF RNA POLYMERASE II TRANSCRIPTION SUBUNIT 1"/>
    <property type="match status" value="1"/>
</dbReference>
<keyword evidence="2" id="KW-0472">Membrane</keyword>
<keyword evidence="2" id="KW-1133">Transmembrane helix</keyword>
<evidence type="ECO:0000313" key="3">
    <source>
        <dbReference type="EMBL" id="KAI1879235.1"/>
    </source>
</evidence>
<sequence>MSTDGLHGYNANPSLYSPNNYDSQHCQQSHHEFDDLQEFANPSLDYHLDYESQPKERNVNGRQGPALPCVGSNARPNDDTQSHTYWEVPAKLVGFLAVGAGLAVGHHFYYAGLSGKQVKSTDEQEWAVRYGTAFAFLVKTSCAAAIATAYSQHIWTRFRKRDLRVATLDSAFSATSNILSLAHREMIAKLPIATLLAALIWLLPLPALFTPATLSVMSISRTDKLDLNVPTLNFSESAVANAFGGIDYGINGSPALSRVFSATYSGANVLPMEAIIPDAINATYDTVFHGPLIRCRDLNASETLVMNDVAAIQKSWSAGGAMSRVAYMMFAPYSGWTNSTGIANFSMIQNLSECLNLGNSCSIIPTNWEAGYFWVYTEAKSWACHPRNATFQASFTLGSKTQTISIDHSKTTISELERAATSEDEHPYAFTRKTYDSIFSSIFNLLKGFIALRSASPRTPLSTKYIDMNVTVKDTSISRTALIGAINLNTSVEALGVPLSQYKTPTAFTTAEDQALAGNKTMAELIEELSLNVTLSYFSTSKMWSASGLGYDTTVEIPRRTNVYSYSSRDLIITYTVTLIITLLAVFIGLHALQVNGVSHGSSFSTIVQTTRNHTLDKLSTGKELGVERLDREFGKTKLRFGVLYPDDTKDDAGSRTENEHVAFGLSREVNPLLKQ</sequence>